<reference evidence="1 2" key="1">
    <citation type="submission" date="2019-03" db="EMBL/GenBank/DDBJ databases">
        <title>Genomic Encyclopedia of Archaeal and Bacterial Type Strains, Phase II (KMG-II): from individual species to whole genera.</title>
        <authorList>
            <person name="Goeker M."/>
        </authorList>
    </citation>
    <scope>NUCLEOTIDE SEQUENCE [LARGE SCALE GENOMIC DNA]</scope>
    <source>
        <strain evidence="1 2">DSM 45499</strain>
    </source>
</reference>
<evidence type="ECO:0000313" key="1">
    <source>
        <dbReference type="EMBL" id="TDV35430.1"/>
    </source>
</evidence>
<protein>
    <submittedName>
        <fullName evidence="1">Uncharacterized protein</fullName>
    </submittedName>
</protein>
<dbReference type="EMBL" id="SOCP01000034">
    <property type="protein sequence ID" value="TDV35430.1"/>
    <property type="molecule type" value="Genomic_DNA"/>
</dbReference>
<gene>
    <name evidence="1" type="ORF">CLV71_13417</name>
</gene>
<dbReference type="RefSeq" id="WP_243867514.1">
    <property type="nucleotide sequence ID" value="NZ_SOCP01000034.1"/>
</dbReference>
<evidence type="ECO:0000313" key="2">
    <source>
        <dbReference type="Proteomes" id="UP000294927"/>
    </source>
</evidence>
<dbReference type="AlphaFoldDB" id="A0A4R7UTI5"/>
<proteinExistence type="predicted"/>
<sequence length="220" mass="23498">MAVPFISLTVLVSSRAEVFLSISRLLPPGVIGKSEGLPDDELRRIVSVLTSQTFLGDVTLGCPDLMLSDSLPRSMEVSIGETVAREGDRVVESVELVLAALGAGTVAGVSNTSSKAVVEAYDGLKSAVRAALRRRDAQLGESSSREAIILDAQLADPEQHREELAAALTKAEVGRDAEVLDAARKLMILTDSRQYKNDVHDNTGVQVGDHNTMSIDLRSM</sequence>
<accession>A0A4R7UTI5</accession>
<comment type="caution">
    <text evidence="1">The sequence shown here is derived from an EMBL/GenBank/DDBJ whole genome shotgun (WGS) entry which is preliminary data.</text>
</comment>
<dbReference type="Proteomes" id="UP000294927">
    <property type="component" value="Unassembled WGS sequence"/>
</dbReference>
<keyword evidence="2" id="KW-1185">Reference proteome</keyword>
<organism evidence="1 2">
    <name type="scientific">Actinophytocola oryzae</name>
    <dbReference type="NCBI Taxonomy" id="502181"/>
    <lineage>
        <taxon>Bacteria</taxon>
        <taxon>Bacillati</taxon>
        <taxon>Actinomycetota</taxon>
        <taxon>Actinomycetes</taxon>
        <taxon>Pseudonocardiales</taxon>
        <taxon>Pseudonocardiaceae</taxon>
    </lineage>
</organism>
<name>A0A4R7UTI5_9PSEU</name>